<dbReference type="EC" id="6.3.5.7" evidence="7"/>
<dbReference type="Pfam" id="PF01425">
    <property type="entry name" value="Amidase"/>
    <property type="match status" value="1"/>
</dbReference>
<proteinExistence type="inferred from homology"/>
<dbReference type="PROSITE" id="PS00571">
    <property type="entry name" value="AMIDASES"/>
    <property type="match status" value="1"/>
</dbReference>
<evidence type="ECO:0000256" key="5">
    <source>
        <dbReference type="ARBA" id="ARBA00022917"/>
    </source>
</evidence>
<dbReference type="InterPro" id="IPR020556">
    <property type="entry name" value="Amidase_CS"/>
</dbReference>
<comment type="similarity">
    <text evidence="1 7">Belongs to the amidase family. GatA subfamily.</text>
</comment>
<gene>
    <name evidence="7" type="primary">gatA</name>
    <name evidence="9" type="ORF">ACD_49C00016G0008</name>
</gene>
<name>K2AFH8_9BACT</name>
<feature type="active site" description="Acyl-ester intermediate" evidence="7">
    <location>
        <position position="166"/>
    </location>
</feature>
<keyword evidence="5 7" id="KW-0648">Protein biosynthesis</keyword>
<dbReference type="InterPro" id="IPR036928">
    <property type="entry name" value="AS_sf"/>
</dbReference>
<dbReference type="Gene3D" id="3.90.1300.10">
    <property type="entry name" value="Amidase signature (AS) domain"/>
    <property type="match status" value="1"/>
</dbReference>
<dbReference type="EMBL" id="AMFJ01021602">
    <property type="protein sequence ID" value="EKD66745.1"/>
    <property type="molecule type" value="Genomic_DNA"/>
</dbReference>
<dbReference type="InterPro" id="IPR000120">
    <property type="entry name" value="Amidase"/>
</dbReference>
<feature type="active site" description="Charge relay system" evidence="7">
    <location>
        <position position="67"/>
    </location>
</feature>
<dbReference type="AlphaFoldDB" id="K2AFH8"/>
<dbReference type="GO" id="GO:0006412">
    <property type="term" value="P:translation"/>
    <property type="evidence" value="ECO:0007669"/>
    <property type="project" value="UniProtKB-UniRule"/>
</dbReference>
<evidence type="ECO:0000256" key="1">
    <source>
        <dbReference type="ARBA" id="ARBA00008069"/>
    </source>
</evidence>
<comment type="catalytic activity">
    <reaction evidence="6 7">
        <text>L-glutamyl-tRNA(Gln) + L-glutamine + ATP + H2O = L-glutaminyl-tRNA(Gln) + L-glutamate + ADP + phosphate + H(+)</text>
        <dbReference type="Rhea" id="RHEA:17521"/>
        <dbReference type="Rhea" id="RHEA-COMP:9681"/>
        <dbReference type="Rhea" id="RHEA-COMP:9684"/>
        <dbReference type="ChEBI" id="CHEBI:15377"/>
        <dbReference type="ChEBI" id="CHEBI:15378"/>
        <dbReference type="ChEBI" id="CHEBI:29985"/>
        <dbReference type="ChEBI" id="CHEBI:30616"/>
        <dbReference type="ChEBI" id="CHEBI:43474"/>
        <dbReference type="ChEBI" id="CHEBI:58359"/>
        <dbReference type="ChEBI" id="CHEBI:78520"/>
        <dbReference type="ChEBI" id="CHEBI:78521"/>
        <dbReference type="ChEBI" id="CHEBI:456216"/>
        <dbReference type="EC" id="6.3.5.7"/>
    </reaction>
</comment>
<dbReference type="NCBIfam" id="TIGR00132">
    <property type="entry name" value="gatA"/>
    <property type="match status" value="1"/>
</dbReference>
<comment type="function">
    <text evidence="7">Allows the formation of correctly charged Gln-tRNA(Gln) through the transamidation of misacylated Glu-tRNA(Gln) in organisms which lack glutaminyl-tRNA synthetase. The reaction takes place in the presence of glutamine and ATP through an activated gamma-phospho-Glu-tRNA(Gln).</text>
</comment>
<feature type="domain" description="Amidase" evidence="8">
    <location>
        <begin position="53"/>
        <end position="461"/>
    </location>
</feature>
<dbReference type="SUPFAM" id="SSF75304">
    <property type="entry name" value="Amidase signature (AS) enzymes"/>
    <property type="match status" value="1"/>
</dbReference>
<keyword evidence="3 7" id="KW-0547">Nucleotide-binding</keyword>
<evidence type="ECO:0000256" key="6">
    <source>
        <dbReference type="ARBA" id="ARBA00047407"/>
    </source>
</evidence>
<keyword evidence="4 7" id="KW-0067">ATP-binding</keyword>
<sequence length="484" mass="55200">MEFKDLSLKEIIAWIKGKKFSQKEVWDYFQERIKKLDPTLEAFNLVNSEFIEKDVSSPLAGVPIWVKDVFCEKWITTTASSKMLENFVPPYSATVIDRLNKAGMSSAGKLNLDEFAMGWSGENSTLRITKNPWDITRIPGGSSSGSASSVASGMVPAALGTDTGGSIRQPASMCGIVGFKPTYWVNSRWWVMAMASSLDTPGTFTKTVEDAGLLFEIMSGYDPLDSTSEKIDTKIDSSIWNKKDLKWVKIWVPKEYFIDGIEVWVKAEIEKSISKLKELWAEIIDISLPHTEYWLAVYYIVMPAEVSTNLSRYDGIRYGYANDEWLGINELLKKNRAWWFWKEAQRRIMLGSFVLSSGFYDAYYKKASLVRELIIKDFEEAYKKVDVIITPTAPSVAWKIWEKVDDPLKMYLSDIFTVNGSLAQLPGLSLPIWFAKSEDSEQVELPVGLQILGPKFWEQKVFEVWHVLEQSLKDYIWSKKPKIS</sequence>
<dbReference type="GO" id="GO:0005524">
    <property type="term" value="F:ATP binding"/>
    <property type="evidence" value="ECO:0007669"/>
    <property type="project" value="UniProtKB-KW"/>
</dbReference>
<dbReference type="PANTHER" id="PTHR11895">
    <property type="entry name" value="TRANSAMIDASE"/>
    <property type="match status" value="1"/>
</dbReference>
<comment type="caution">
    <text evidence="9">The sequence shown here is derived from an EMBL/GenBank/DDBJ whole genome shotgun (WGS) entry which is preliminary data.</text>
</comment>
<feature type="active site" description="Charge relay system" evidence="7">
    <location>
        <position position="142"/>
    </location>
</feature>
<dbReference type="GO" id="GO:0030956">
    <property type="term" value="C:glutamyl-tRNA(Gln) amidotransferase complex"/>
    <property type="evidence" value="ECO:0007669"/>
    <property type="project" value="InterPro"/>
</dbReference>
<evidence type="ECO:0000256" key="2">
    <source>
        <dbReference type="ARBA" id="ARBA00022598"/>
    </source>
</evidence>
<protein>
    <recommendedName>
        <fullName evidence="7">Glutamyl-tRNA(Gln) amidotransferase subunit A</fullName>
        <shortName evidence="7">Glu-ADT subunit A</shortName>
        <ecNumber evidence="7">6.3.5.7</ecNumber>
    </recommendedName>
</protein>
<dbReference type="InterPro" id="IPR023631">
    <property type="entry name" value="Amidase_dom"/>
</dbReference>
<keyword evidence="2 7" id="KW-0436">Ligase</keyword>
<reference evidence="9" key="1">
    <citation type="journal article" date="2012" name="Science">
        <title>Fermentation, hydrogen, and sulfur metabolism in multiple uncultivated bacterial phyla.</title>
        <authorList>
            <person name="Wrighton K.C."/>
            <person name="Thomas B.C."/>
            <person name="Sharon I."/>
            <person name="Miller C.S."/>
            <person name="Castelle C.J."/>
            <person name="VerBerkmoes N.C."/>
            <person name="Wilkins M.J."/>
            <person name="Hettich R.L."/>
            <person name="Lipton M.S."/>
            <person name="Williams K.H."/>
            <person name="Long P.E."/>
            <person name="Banfield J.F."/>
        </authorList>
    </citation>
    <scope>NUCLEOTIDE SEQUENCE [LARGE SCALE GENOMIC DNA]</scope>
</reference>
<dbReference type="InterPro" id="IPR004412">
    <property type="entry name" value="GatA"/>
</dbReference>
<evidence type="ECO:0000259" key="8">
    <source>
        <dbReference type="Pfam" id="PF01425"/>
    </source>
</evidence>
<accession>K2AFH8</accession>
<dbReference type="PANTHER" id="PTHR11895:SF151">
    <property type="entry name" value="GLUTAMYL-TRNA(GLN) AMIDOTRANSFERASE SUBUNIT A"/>
    <property type="match status" value="1"/>
</dbReference>
<evidence type="ECO:0000256" key="3">
    <source>
        <dbReference type="ARBA" id="ARBA00022741"/>
    </source>
</evidence>
<evidence type="ECO:0000256" key="4">
    <source>
        <dbReference type="ARBA" id="ARBA00022840"/>
    </source>
</evidence>
<dbReference type="HAMAP" id="MF_00120">
    <property type="entry name" value="GatA"/>
    <property type="match status" value="1"/>
</dbReference>
<comment type="subunit">
    <text evidence="7">Heterotrimer of A, B and C subunits.</text>
</comment>
<organism evidence="9">
    <name type="scientific">uncultured bacterium</name>
    <name type="common">gcode 4</name>
    <dbReference type="NCBI Taxonomy" id="1234023"/>
    <lineage>
        <taxon>Bacteria</taxon>
        <taxon>environmental samples</taxon>
    </lineage>
</organism>
<evidence type="ECO:0000256" key="7">
    <source>
        <dbReference type="HAMAP-Rule" id="MF_00120"/>
    </source>
</evidence>
<evidence type="ECO:0000313" key="9">
    <source>
        <dbReference type="EMBL" id="EKD66745.1"/>
    </source>
</evidence>
<dbReference type="GO" id="GO:0050567">
    <property type="term" value="F:glutaminyl-tRNA synthase (glutamine-hydrolyzing) activity"/>
    <property type="evidence" value="ECO:0007669"/>
    <property type="project" value="UniProtKB-UniRule"/>
</dbReference>